<accession>A0A813IWP9</accession>
<comment type="caution">
    <text evidence="1">The sequence shown here is derived from an EMBL/GenBank/DDBJ whole genome shotgun (WGS) entry which is preliminary data.</text>
</comment>
<protein>
    <submittedName>
        <fullName evidence="1">Uncharacterized protein</fullName>
    </submittedName>
</protein>
<name>A0A813IWP9_POLGL</name>
<dbReference type="InterPro" id="IPR029063">
    <property type="entry name" value="SAM-dependent_MTases_sf"/>
</dbReference>
<evidence type="ECO:0000313" key="1">
    <source>
        <dbReference type="EMBL" id="CAE8657940.1"/>
    </source>
</evidence>
<sequence length="132" mass="14090">MDGDSKEADDHRTLEFRFEEPRRGCDAVEVWEYPDSGGRTGSEQTGSRVWDASLILARHLERRKELPAAVLELGALHRSAGPTAATAKELGPTHLHGGAANVRCPGLEQLARGALSLGGQVAAPRGVASRAR</sequence>
<dbReference type="Gene3D" id="3.40.50.150">
    <property type="entry name" value="Vaccinia Virus protein VP39"/>
    <property type="match status" value="1"/>
</dbReference>
<dbReference type="EMBL" id="CAJNNW010015631">
    <property type="protein sequence ID" value="CAE8657940.1"/>
    <property type="molecule type" value="Genomic_DNA"/>
</dbReference>
<gene>
    <name evidence="1" type="ORF">PGLA2088_LOCUS13141</name>
</gene>
<dbReference type="Proteomes" id="UP000626109">
    <property type="component" value="Unassembled WGS sequence"/>
</dbReference>
<reference evidence="1" key="1">
    <citation type="submission" date="2021-02" db="EMBL/GenBank/DDBJ databases">
        <authorList>
            <person name="Dougan E. K."/>
            <person name="Rhodes N."/>
            <person name="Thang M."/>
            <person name="Chan C."/>
        </authorList>
    </citation>
    <scope>NUCLEOTIDE SEQUENCE</scope>
</reference>
<organism evidence="1 2">
    <name type="scientific">Polarella glacialis</name>
    <name type="common">Dinoflagellate</name>
    <dbReference type="NCBI Taxonomy" id="89957"/>
    <lineage>
        <taxon>Eukaryota</taxon>
        <taxon>Sar</taxon>
        <taxon>Alveolata</taxon>
        <taxon>Dinophyceae</taxon>
        <taxon>Suessiales</taxon>
        <taxon>Suessiaceae</taxon>
        <taxon>Polarella</taxon>
    </lineage>
</organism>
<proteinExistence type="predicted"/>
<feature type="non-terminal residue" evidence="1">
    <location>
        <position position="1"/>
    </location>
</feature>
<dbReference type="AlphaFoldDB" id="A0A813IWP9"/>
<evidence type="ECO:0000313" key="2">
    <source>
        <dbReference type="Proteomes" id="UP000626109"/>
    </source>
</evidence>